<organism evidence="2 3">
    <name type="scientific">Bianquea renquensis</name>
    <dbReference type="NCBI Taxonomy" id="2763661"/>
    <lineage>
        <taxon>Bacteria</taxon>
        <taxon>Bacillati</taxon>
        <taxon>Bacillota</taxon>
        <taxon>Clostridia</taxon>
        <taxon>Eubacteriales</taxon>
        <taxon>Bianqueaceae</taxon>
        <taxon>Bianquea</taxon>
    </lineage>
</organism>
<comment type="caution">
    <text evidence="2">The sequence shown here is derived from an EMBL/GenBank/DDBJ whole genome shotgun (WGS) entry which is preliminary data.</text>
</comment>
<dbReference type="Proteomes" id="UP000657006">
    <property type="component" value="Unassembled WGS sequence"/>
</dbReference>
<dbReference type="GO" id="GO:0019213">
    <property type="term" value="F:deacetylase activity"/>
    <property type="evidence" value="ECO:0007669"/>
    <property type="project" value="InterPro"/>
</dbReference>
<dbReference type="InterPro" id="IPR020043">
    <property type="entry name" value="Deacetylase_Atu3266-like"/>
</dbReference>
<proteinExistence type="predicted"/>
<dbReference type="SUPFAM" id="SSF51556">
    <property type="entry name" value="Metallo-dependent hydrolases"/>
    <property type="match status" value="1"/>
</dbReference>
<dbReference type="InterPro" id="IPR032466">
    <property type="entry name" value="Metal_Hydrolase"/>
</dbReference>
<accession>A0A926I2X7</accession>
<keyword evidence="3" id="KW-1185">Reference proteome</keyword>
<dbReference type="InterPro" id="IPR006680">
    <property type="entry name" value="Amidohydro-rel"/>
</dbReference>
<protein>
    <submittedName>
        <fullName evidence="2">Amidohydrolase family protein</fullName>
    </submittedName>
</protein>
<dbReference type="Pfam" id="PF01979">
    <property type="entry name" value="Amidohydro_1"/>
    <property type="match status" value="1"/>
</dbReference>
<feature type="domain" description="Amidohydrolase-related" evidence="1">
    <location>
        <begin position="100"/>
        <end position="320"/>
    </location>
</feature>
<dbReference type="SUPFAM" id="SSF51338">
    <property type="entry name" value="Composite domain of metallo-dependent hydrolases"/>
    <property type="match status" value="1"/>
</dbReference>
<dbReference type="EMBL" id="JACRSQ010000037">
    <property type="protein sequence ID" value="MBC8544953.1"/>
    <property type="molecule type" value="Genomic_DNA"/>
</dbReference>
<evidence type="ECO:0000313" key="2">
    <source>
        <dbReference type="EMBL" id="MBC8544953.1"/>
    </source>
</evidence>
<evidence type="ECO:0000313" key="3">
    <source>
        <dbReference type="Proteomes" id="UP000657006"/>
    </source>
</evidence>
<name>A0A926I2X7_9FIRM</name>
<dbReference type="PANTHER" id="PTHR42717">
    <property type="entry name" value="DIHYDROOROTASE-RELATED"/>
    <property type="match status" value="1"/>
</dbReference>
<gene>
    <name evidence="2" type="ORF">H8730_15525</name>
</gene>
<evidence type="ECO:0000259" key="1">
    <source>
        <dbReference type="Pfam" id="PF01979"/>
    </source>
</evidence>
<dbReference type="GO" id="GO:0016810">
    <property type="term" value="F:hydrolase activity, acting on carbon-nitrogen (but not peptide) bonds"/>
    <property type="evidence" value="ECO:0007669"/>
    <property type="project" value="InterPro"/>
</dbReference>
<dbReference type="PANTHER" id="PTHR42717:SF1">
    <property type="entry name" value="IMIDAZOLONEPROPIONASE AND RELATED AMIDOHYDROLASES"/>
    <property type="match status" value="1"/>
</dbReference>
<reference evidence="2" key="1">
    <citation type="submission" date="2020-08" db="EMBL/GenBank/DDBJ databases">
        <title>Genome public.</title>
        <authorList>
            <person name="Liu C."/>
            <person name="Sun Q."/>
        </authorList>
    </citation>
    <scope>NUCLEOTIDE SEQUENCE</scope>
    <source>
        <strain evidence="2">NSJ-32</strain>
    </source>
</reference>
<dbReference type="InterPro" id="IPR011059">
    <property type="entry name" value="Metal-dep_hydrolase_composite"/>
</dbReference>
<sequence length="325" mass="35748">MRNVIASIYFLYSLNPHKIRDFAGFLFYITHMRGISSKEFGIQAEMSCFPFGVTAAADAGGGRGDKALLDSFMLKNAVFVGVNIKNNHTDFTRTEAKLMQYGDKAIGLKVYFDTTVSEVSDITPLRETCEFAREKGLRVMVHCSHSPVSMAEILNTLGEGDLLTHSFHGGANNAAEDGFESMRNAQKRGIVIDVGMAGHVHTDFGVFQKAIQCGVVPDTLSADITKYSAYTRGGRYGMTMCMNIAKTLGMREKDIFRSATANPAKALGKDDEWGYLKVGRKADIAVFDYTDEGFDLTDRAGNHIQNTKGYRCVLTVSDGQVVYKN</sequence>
<dbReference type="Gene3D" id="3.20.20.140">
    <property type="entry name" value="Metal-dependent hydrolases"/>
    <property type="match status" value="1"/>
</dbReference>
<dbReference type="AlphaFoldDB" id="A0A926I2X7"/>